<feature type="active site" description="Schiff-base intermediate with dihydroxyacetone-P" evidence="5">
    <location>
        <position position="208"/>
    </location>
</feature>
<dbReference type="PANTHER" id="PTHR47916:SF4">
    <property type="entry name" value="FRUCTOSE-BISPHOSPHATE ALDOLASE CLASS 1"/>
    <property type="match status" value="1"/>
</dbReference>
<evidence type="ECO:0000313" key="7">
    <source>
        <dbReference type="Proteomes" id="UP000319613"/>
    </source>
</evidence>
<dbReference type="InterPro" id="IPR002915">
    <property type="entry name" value="DeoC/FbaB/LacD_aldolase"/>
</dbReference>
<accession>A0A554JCQ0</accession>
<dbReference type="InterPro" id="IPR041720">
    <property type="entry name" value="FbaB-like"/>
</dbReference>
<keyword evidence="2" id="KW-0456">Lyase</keyword>
<dbReference type="Proteomes" id="UP000319613">
    <property type="component" value="Unassembled WGS sequence"/>
</dbReference>
<dbReference type="GO" id="GO:0004332">
    <property type="term" value="F:fructose-bisphosphate aldolase activity"/>
    <property type="evidence" value="ECO:0007669"/>
    <property type="project" value="UniProtKB-EC"/>
</dbReference>
<dbReference type="PANTHER" id="PTHR47916">
    <property type="entry name" value="FRUCTOSE-BISPHOSPHATE ALDOLASE CLASS 1"/>
    <property type="match status" value="1"/>
</dbReference>
<evidence type="ECO:0000256" key="1">
    <source>
        <dbReference type="ARBA" id="ARBA00013068"/>
    </source>
</evidence>
<proteinExistence type="inferred from homology"/>
<evidence type="ECO:0000256" key="3">
    <source>
        <dbReference type="ARBA" id="ARBA00023270"/>
    </source>
</evidence>
<dbReference type="Gene3D" id="3.20.20.70">
    <property type="entry name" value="Aldolase class I"/>
    <property type="match status" value="1"/>
</dbReference>
<dbReference type="InterPro" id="IPR013785">
    <property type="entry name" value="Aldolase_TIM"/>
</dbReference>
<comment type="caution">
    <text evidence="6">The sequence shown here is derived from an EMBL/GenBank/DDBJ whole genome shotgun (WGS) entry which is preliminary data.</text>
</comment>
<keyword evidence="3" id="KW-0704">Schiff base</keyword>
<dbReference type="NCBIfam" id="NF005321">
    <property type="entry name" value="PRK06852.1"/>
    <property type="match status" value="1"/>
</dbReference>
<dbReference type="EMBL" id="VMFF01000012">
    <property type="protein sequence ID" value="TSC66183.1"/>
    <property type="molecule type" value="Genomic_DNA"/>
</dbReference>
<organism evidence="6 7">
    <name type="scientific">Candidatus Doudnabacteria bacterium Gr01-1014_77</name>
    <dbReference type="NCBI Taxonomy" id="2017133"/>
    <lineage>
        <taxon>Bacteria</taxon>
        <taxon>Candidatus Doudnaibacteriota</taxon>
    </lineage>
</organism>
<sequence length="311" mass="34137">MVEKQTIQVPADVPKEKEAEYTKNIELVTHGLRRMMLFAGDQKIEHLNDDFGSADASPEDADPEHMFKIASKARISCFATQLGLLSKYGRDYPTVPYVIKLNSKTNIVPVEDKDPLSEEMVTPEEVVQFKQSSGLNIVGMGYTLYLGSEYESQMLKEASEAILKAHQNGMFFILWVYPRGKNVSDPYAPHIIAGATGVAVSLGSDFVKVTYPKLIETNDPIVLAEKFKEAVSAAGRTMVIVSGGSKMGVPEFLQQLHNQIHISGAAGNATGRNVHMRPLEEAVRLCDAISAIVFDDATPDDALKIYENTNA</sequence>
<dbReference type="CDD" id="cd00958">
    <property type="entry name" value="DhnA"/>
    <property type="match status" value="1"/>
</dbReference>
<evidence type="ECO:0000256" key="4">
    <source>
        <dbReference type="ARBA" id="ARBA00049653"/>
    </source>
</evidence>
<dbReference type="InterPro" id="IPR050456">
    <property type="entry name" value="DeoC/FbaB_aldolase"/>
</dbReference>
<dbReference type="SMART" id="SM01133">
    <property type="entry name" value="DeoC"/>
    <property type="match status" value="1"/>
</dbReference>
<dbReference type="PIRSF" id="PIRSF038992">
    <property type="entry name" value="Aldolase_Ia"/>
    <property type="match status" value="1"/>
</dbReference>
<evidence type="ECO:0000256" key="5">
    <source>
        <dbReference type="PIRSR" id="PIRSR038992-1"/>
    </source>
</evidence>
<gene>
    <name evidence="6" type="ORF">G01um101477_178</name>
</gene>
<feature type="active site" description="Schiff-base intermediate with dihydroxyacetone-P" evidence="5">
    <location>
        <position position="177"/>
    </location>
</feature>
<evidence type="ECO:0000256" key="2">
    <source>
        <dbReference type="ARBA" id="ARBA00023239"/>
    </source>
</evidence>
<dbReference type="AlphaFoldDB" id="A0A554JCQ0"/>
<reference evidence="6 7" key="1">
    <citation type="submission" date="2017-07" db="EMBL/GenBank/DDBJ databases">
        <title>Mechanisms for carbon and nitrogen cycling indicate functional differentiation within the Candidate Phyla Radiation.</title>
        <authorList>
            <person name="Danczak R.E."/>
            <person name="Johnston M.D."/>
            <person name="Kenah C."/>
            <person name="Slattery M."/>
            <person name="Wrighton K.C."/>
            <person name="Wilkins M.J."/>
        </authorList>
    </citation>
    <scope>NUCLEOTIDE SEQUENCE [LARGE SCALE GENOMIC DNA]</scope>
    <source>
        <strain evidence="6">Gr01-1014_77</strain>
    </source>
</reference>
<name>A0A554JCQ0_9BACT</name>
<comment type="similarity">
    <text evidence="4">Belongs to the DeoC/FbaB aldolase family. FbaB subfamily.</text>
</comment>
<dbReference type="EC" id="4.1.2.13" evidence="1"/>
<evidence type="ECO:0000313" key="6">
    <source>
        <dbReference type="EMBL" id="TSC66183.1"/>
    </source>
</evidence>
<dbReference type="Pfam" id="PF01791">
    <property type="entry name" value="DeoC"/>
    <property type="match status" value="1"/>
</dbReference>
<dbReference type="SUPFAM" id="SSF51569">
    <property type="entry name" value="Aldolase"/>
    <property type="match status" value="1"/>
</dbReference>
<protein>
    <recommendedName>
        <fullName evidence="1">fructose-bisphosphate aldolase</fullName>
        <ecNumber evidence="1">4.1.2.13</ecNumber>
    </recommendedName>
</protein>